<protein>
    <recommendedName>
        <fullName evidence="3">Cro/Cl family transcriptional regulator</fullName>
    </recommendedName>
</protein>
<accession>W6M9B6</accession>
<gene>
    <name evidence="1" type="ORF">BN873_890048</name>
</gene>
<dbReference type="OrthoDB" id="6710289at2"/>
<evidence type="ECO:0000313" key="2">
    <source>
        <dbReference type="Proteomes" id="UP000035760"/>
    </source>
</evidence>
<dbReference type="Pfam" id="PF14549">
    <property type="entry name" value="P22_Cro"/>
    <property type="match status" value="1"/>
</dbReference>
<dbReference type="SUPFAM" id="SSF47413">
    <property type="entry name" value="lambda repressor-like DNA-binding domains"/>
    <property type="match status" value="1"/>
</dbReference>
<dbReference type="EMBL" id="CBTJ020000101">
    <property type="protein sequence ID" value="CDI04142.1"/>
    <property type="molecule type" value="Genomic_DNA"/>
</dbReference>
<evidence type="ECO:0008006" key="3">
    <source>
        <dbReference type="Google" id="ProtNLM"/>
    </source>
</evidence>
<dbReference type="Gene3D" id="1.10.260.40">
    <property type="entry name" value="lambda repressor-like DNA-binding domains"/>
    <property type="match status" value="1"/>
</dbReference>
<proteinExistence type="predicted"/>
<comment type="caution">
    <text evidence="1">The sequence shown here is derived from an EMBL/GenBank/DDBJ whole genome shotgun (WGS) entry which is preliminary data.</text>
</comment>
<evidence type="ECO:0000313" key="1">
    <source>
        <dbReference type="EMBL" id="CDI04142.1"/>
    </source>
</evidence>
<name>W6M9B6_9GAMM</name>
<sequence>MNANDLSDLVRYFGTKAAIAQALNIRPQAVYQWKGKVPPLRALELERLTQGRLVARSRPGLYCYIQPTPSMGQEAAA</sequence>
<dbReference type="Proteomes" id="UP000035760">
    <property type="component" value="Unassembled WGS sequence"/>
</dbReference>
<dbReference type="AlphaFoldDB" id="W6M9B6"/>
<keyword evidence="2" id="KW-1185">Reference proteome</keyword>
<organism evidence="1 2">
    <name type="scientific">Candidatus Competibacter denitrificans Run_A_D11</name>
    <dbReference type="NCBI Taxonomy" id="1400863"/>
    <lineage>
        <taxon>Bacteria</taxon>
        <taxon>Pseudomonadati</taxon>
        <taxon>Pseudomonadota</taxon>
        <taxon>Gammaproteobacteria</taxon>
        <taxon>Candidatus Competibacteraceae</taxon>
        <taxon>Candidatus Competibacter</taxon>
    </lineage>
</organism>
<reference evidence="1" key="2">
    <citation type="submission" date="2014-03" db="EMBL/GenBank/DDBJ databases">
        <title>Candidatus Competibacter-lineage genomes retrieved from metagenomes reveal functional metabolic diversity.</title>
        <authorList>
            <person name="McIlroy S.J."/>
            <person name="Albertsen M."/>
            <person name="Andresen E.K."/>
            <person name="Saunders A.M."/>
            <person name="Kristiansen R."/>
            <person name="Stokholm-Bjerregaard M."/>
            <person name="Nielsen K.L."/>
            <person name="Nielsen P.H."/>
        </authorList>
    </citation>
    <scope>NUCLEOTIDE SEQUENCE</scope>
    <source>
        <strain evidence="1">Run_A_D11</strain>
    </source>
</reference>
<dbReference type="InterPro" id="IPR010982">
    <property type="entry name" value="Lambda_DNA-bd_dom_sf"/>
</dbReference>
<dbReference type="GO" id="GO:0003677">
    <property type="term" value="F:DNA binding"/>
    <property type="evidence" value="ECO:0007669"/>
    <property type="project" value="InterPro"/>
</dbReference>
<dbReference type="RefSeq" id="WP_082161344.1">
    <property type="nucleotide sequence ID" value="NZ_CBTJ020000101.1"/>
</dbReference>
<reference evidence="1" key="1">
    <citation type="submission" date="2013-07" db="EMBL/GenBank/DDBJ databases">
        <authorList>
            <person name="McIlroy S."/>
        </authorList>
    </citation>
    <scope>NUCLEOTIDE SEQUENCE [LARGE SCALE GENOMIC DNA]</scope>
    <source>
        <strain evidence="1">Run_A_D11</strain>
    </source>
</reference>